<dbReference type="AlphaFoldDB" id="A0A4V1J339"/>
<keyword evidence="5" id="KW-1185">Reference proteome</keyword>
<keyword evidence="2 3" id="KW-0802">TPR repeat</keyword>
<dbReference type="SUPFAM" id="SSF48452">
    <property type="entry name" value="TPR-like"/>
    <property type="match status" value="1"/>
</dbReference>
<evidence type="ECO:0000313" key="5">
    <source>
        <dbReference type="Proteomes" id="UP000268321"/>
    </source>
</evidence>
<dbReference type="PANTHER" id="PTHR16193">
    <property type="entry name" value="TETRATRICOPEPTIDE REPEAT PROTEIN 27"/>
    <property type="match status" value="1"/>
</dbReference>
<dbReference type="InterPro" id="IPR019734">
    <property type="entry name" value="TPR_rpt"/>
</dbReference>
<dbReference type="InterPro" id="IPR011990">
    <property type="entry name" value="TPR-like_helical_dom_sf"/>
</dbReference>
<dbReference type="EMBL" id="ML004453">
    <property type="protein sequence ID" value="RKP30719.1"/>
    <property type="molecule type" value="Genomic_DNA"/>
</dbReference>
<accession>A0A4V1J339</accession>
<evidence type="ECO:0000256" key="3">
    <source>
        <dbReference type="PROSITE-ProRule" id="PRU00339"/>
    </source>
</evidence>
<evidence type="ECO:0000256" key="1">
    <source>
        <dbReference type="ARBA" id="ARBA00022737"/>
    </source>
</evidence>
<feature type="repeat" description="TPR" evidence="3">
    <location>
        <begin position="581"/>
        <end position="614"/>
    </location>
</feature>
<evidence type="ECO:0000256" key="2">
    <source>
        <dbReference type="ARBA" id="ARBA00022803"/>
    </source>
</evidence>
<evidence type="ECO:0000313" key="4">
    <source>
        <dbReference type="EMBL" id="RKP30719.1"/>
    </source>
</evidence>
<keyword evidence="1" id="KW-0677">Repeat</keyword>
<dbReference type="Gene3D" id="1.25.40.10">
    <property type="entry name" value="Tetratricopeptide repeat domain"/>
    <property type="match status" value="1"/>
</dbReference>
<sequence length="850" mass="94877">MVQKLATHICTTLPGLDAQLVAIALLQYFLQCNFTGPPRPLTATEFPFQKDVAQQIQADSIELLSLEGQIVYEYIVEPFFLVLALALFERFMATGHLLLANRPVDTEAVLAEASVFVDDLAYVPSAENASVAWWRARALQTQLSLLAEPVDVLASLSSVFLQQPVLDALLPAEPALAQNLRLVFLLENARNAIHAQTEHLAEPYLARALDVSQLELVLTGAKAKKTKFQTFHASSLVLLAQSRMAEFCPELSQDSAPQTHELNSDLLLEKPQYEALDFGAAAAPEADAGPDSKKMKLDGDIAHLVVRQKELLPISMHAEDIPASLWALDPNQQPELANLDVIQLLLRVAIIKQTSPAGDEMVDEELLAVVRRIIYSAQGPSNWAIFGRALWERSLLETAKARTVERGILQMNSLVEEAGINVKTRTVPQLSDIAPVDVHSRLRYMHQLPLMGHWKMDATLAEKYMALGLIKSAIEIYERLNMQTEAALCYAAVDDEARAEQILVARIETHPRDARAISILGDVRQDPHLWQQAWDIGHYPKAKASLSKYYYQPPAGTGLRRDVMLAMQHMRDCLGCSPLSYENWFFYGCLGLESGNHDAAAEAFTRCVSLDDTNSHAWSNLASALLRLDKPRQAFTALKRALQQGEAAKRSWRIFENYLLVAARLGEWNDVLHATRELLKLRRNEGGDVVLDVAVLEKLVQLLVEEPFPEGRMTHFQLSCVDLVCNMVPSAINHDARAWRLVGRVEFWRGRPWAALECAEKAYRATSLRPELDVLEDAWNDSVEACADLVSAYDSLGELPGKHGTGDVVCKDWRYKARSCVRSLMSKGKQMWEDSAGWNRLQAVKEELSC</sequence>
<reference evidence="5" key="1">
    <citation type="journal article" date="2018" name="Nat. Microbiol.">
        <title>Leveraging single-cell genomics to expand the fungal tree of life.</title>
        <authorList>
            <person name="Ahrendt S.R."/>
            <person name="Quandt C.A."/>
            <person name="Ciobanu D."/>
            <person name="Clum A."/>
            <person name="Salamov A."/>
            <person name="Andreopoulos B."/>
            <person name="Cheng J.F."/>
            <person name="Woyke T."/>
            <person name="Pelin A."/>
            <person name="Henrissat B."/>
            <person name="Reynolds N.K."/>
            <person name="Benny G.L."/>
            <person name="Smith M.E."/>
            <person name="James T.Y."/>
            <person name="Grigoriev I.V."/>
        </authorList>
    </citation>
    <scope>NUCLEOTIDE SEQUENCE [LARGE SCALE GENOMIC DNA]</scope>
    <source>
        <strain evidence="5">Baker2002</strain>
    </source>
</reference>
<dbReference type="Pfam" id="PF13181">
    <property type="entry name" value="TPR_8"/>
    <property type="match status" value="1"/>
</dbReference>
<protein>
    <submittedName>
        <fullName evidence="4">TPR-like protein</fullName>
    </submittedName>
</protein>
<name>A0A4V1J339_9ASCO</name>
<organism evidence="4 5">
    <name type="scientific">Metschnikowia bicuspidata</name>
    <dbReference type="NCBI Taxonomy" id="27322"/>
    <lineage>
        <taxon>Eukaryota</taxon>
        <taxon>Fungi</taxon>
        <taxon>Dikarya</taxon>
        <taxon>Ascomycota</taxon>
        <taxon>Saccharomycotina</taxon>
        <taxon>Pichiomycetes</taxon>
        <taxon>Metschnikowiaceae</taxon>
        <taxon>Metschnikowia</taxon>
    </lineage>
</organism>
<dbReference type="InterPro" id="IPR044244">
    <property type="entry name" value="TTC27/Emw1"/>
</dbReference>
<dbReference type="Proteomes" id="UP000268321">
    <property type="component" value="Unassembled WGS sequence"/>
</dbReference>
<proteinExistence type="predicted"/>
<dbReference type="PANTHER" id="PTHR16193:SF0">
    <property type="entry name" value="TETRATRICOPEPTIDE REPEAT PROTEIN 27"/>
    <property type="match status" value="1"/>
</dbReference>
<gene>
    <name evidence="4" type="ORF">METBISCDRAFT_15600</name>
</gene>
<dbReference type="OrthoDB" id="1936594at2759"/>
<dbReference type="PROSITE" id="PS50005">
    <property type="entry name" value="TPR"/>
    <property type="match status" value="1"/>
</dbReference>